<dbReference type="OrthoDB" id="9792987at2"/>
<dbReference type="EMBL" id="CP017267">
    <property type="protein sequence ID" value="APB30683.1"/>
    <property type="molecule type" value="Genomic_DNA"/>
</dbReference>
<name>A0A1J0A427_9ENTE</name>
<keyword evidence="1" id="KW-0472">Membrane</keyword>
<evidence type="ECO:0000256" key="1">
    <source>
        <dbReference type="SAM" id="Phobius"/>
    </source>
</evidence>
<accession>A0A1J0A427</accession>
<dbReference type="KEGG" id="vte:BHY08_01875"/>
<protein>
    <recommendedName>
        <fullName evidence="4">Thioredoxin domain-containing protein</fullName>
    </recommendedName>
</protein>
<keyword evidence="1" id="KW-1133">Transmembrane helix</keyword>
<organism evidence="2 3">
    <name type="scientific">Vagococcus teuberi</name>
    <dbReference type="NCBI Taxonomy" id="519472"/>
    <lineage>
        <taxon>Bacteria</taxon>
        <taxon>Bacillati</taxon>
        <taxon>Bacillota</taxon>
        <taxon>Bacilli</taxon>
        <taxon>Lactobacillales</taxon>
        <taxon>Enterococcaceae</taxon>
        <taxon>Vagococcus</taxon>
    </lineage>
</organism>
<keyword evidence="1" id="KW-0812">Transmembrane</keyword>
<proteinExistence type="predicted"/>
<sequence>MKKKAIWLVGIILVVIGMLLIPKKSDNTTHLIRKQPETVMESLLTKKTGIYVFGFDTCPWC</sequence>
<dbReference type="RefSeq" id="WP_071456251.1">
    <property type="nucleotide sequence ID" value="NZ_CP017267.1"/>
</dbReference>
<feature type="transmembrane region" description="Helical" evidence="1">
    <location>
        <begin position="6"/>
        <end position="22"/>
    </location>
</feature>
<gene>
    <name evidence="2" type="ORF">BHY08_01875</name>
</gene>
<dbReference type="STRING" id="519472.BHY08_01875"/>
<evidence type="ECO:0000313" key="3">
    <source>
        <dbReference type="Proteomes" id="UP000191200"/>
    </source>
</evidence>
<reference evidence="2 3" key="1">
    <citation type="submission" date="2016-09" db="EMBL/GenBank/DDBJ databases">
        <title>Vagococcus teuberi sp. nov., isolated from the Malian artisanal sour milk fene.</title>
        <authorList>
            <person name="Wullschleger S."/>
            <person name="Seifert C."/>
            <person name="Baumgartner S."/>
            <person name="Lacroix C."/>
            <person name="Bonfoh B."/>
            <person name="Stevens M.J."/>
            <person name="Meile L."/>
        </authorList>
    </citation>
    <scope>NUCLEOTIDE SEQUENCE [LARGE SCALE GENOMIC DNA]</scope>
    <source>
        <strain evidence="2 3">DSM 21459</strain>
    </source>
</reference>
<dbReference type="AlphaFoldDB" id="A0A1J0A427"/>
<evidence type="ECO:0000313" key="2">
    <source>
        <dbReference type="EMBL" id="APB30683.1"/>
    </source>
</evidence>
<keyword evidence="3" id="KW-1185">Reference proteome</keyword>
<evidence type="ECO:0008006" key="4">
    <source>
        <dbReference type="Google" id="ProtNLM"/>
    </source>
</evidence>
<dbReference type="Proteomes" id="UP000191200">
    <property type="component" value="Chromosome"/>
</dbReference>